<keyword evidence="2" id="KW-0808">Transferase</keyword>
<organism evidence="2">
    <name type="scientific">Triticum urartu</name>
    <name type="common">Red wild einkorn</name>
    <name type="synonym">Crithodium urartu</name>
    <dbReference type="NCBI Taxonomy" id="4572"/>
    <lineage>
        <taxon>Eukaryota</taxon>
        <taxon>Viridiplantae</taxon>
        <taxon>Streptophyta</taxon>
        <taxon>Embryophyta</taxon>
        <taxon>Tracheophyta</taxon>
        <taxon>Spermatophyta</taxon>
        <taxon>Magnoliopsida</taxon>
        <taxon>Liliopsida</taxon>
        <taxon>Poales</taxon>
        <taxon>Poaceae</taxon>
        <taxon>BOP clade</taxon>
        <taxon>Pooideae</taxon>
        <taxon>Triticodae</taxon>
        <taxon>Triticeae</taxon>
        <taxon>Triticinae</taxon>
        <taxon>Triticum</taxon>
    </lineage>
</organism>
<name>M8AAB7_TRIUA</name>
<dbReference type="AlphaFoldDB" id="M8AAB7"/>
<gene>
    <name evidence="2" type="ORF">TRIUR3_24524</name>
</gene>
<reference evidence="2" key="1">
    <citation type="journal article" date="2013" name="Nature">
        <title>Draft genome of the wheat A-genome progenitor Triticum urartu.</title>
        <authorList>
            <person name="Ling H.Q."/>
            <person name="Zhao S."/>
            <person name="Liu D."/>
            <person name="Wang J."/>
            <person name="Sun H."/>
            <person name="Zhang C."/>
            <person name="Fan H."/>
            <person name="Li D."/>
            <person name="Dong L."/>
            <person name="Tao Y."/>
            <person name="Gao C."/>
            <person name="Wu H."/>
            <person name="Li Y."/>
            <person name="Cui Y."/>
            <person name="Guo X."/>
            <person name="Zheng S."/>
            <person name="Wang B."/>
            <person name="Yu K."/>
            <person name="Liang Q."/>
            <person name="Yang W."/>
            <person name="Lou X."/>
            <person name="Chen J."/>
            <person name="Feng M."/>
            <person name="Jian J."/>
            <person name="Zhang X."/>
            <person name="Luo G."/>
            <person name="Jiang Y."/>
            <person name="Liu J."/>
            <person name="Wang Z."/>
            <person name="Sha Y."/>
            <person name="Zhang B."/>
            <person name="Wu H."/>
            <person name="Tang D."/>
            <person name="Shen Q."/>
            <person name="Xue P."/>
            <person name="Zou S."/>
            <person name="Wang X."/>
            <person name="Liu X."/>
            <person name="Wang F."/>
            <person name="Yang Y."/>
            <person name="An X."/>
            <person name="Dong Z."/>
            <person name="Zhang K."/>
            <person name="Zhang X."/>
            <person name="Luo M.C."/>
            <person name="Dvorak J."/>
            <person name="Tong Y."/>
            <person name="Wang J."/>
            <person name="Yang H."/>
            <person name="Li Z."/>
            <person name="Wang D."/>
            <person name="Zhang A."/>
            <person name="Wang J."/>
        </authorList>
    </citation>
    <scope>NUCLEOTIDE SEQUENCE</scope>
</reference>
<sequence>MGLFGSSAKVYRPAPEVDLGPGSGELYISPNVKAPRVAGLLVKIFVWVLEMPIVGWVLLYILKKDNLINKLVSEAEIPEPPLFTSTHRWEDTPEQNVSLTKPGLSPAERVREAVDCLPMRLESTLAADASQSSLKRWTIMDFSRAYSSGETTPVQVAKRFLAAVKESSGPTMNMAFFISCNPEDVLKQAEESTLRYQTGTPLSVMDGVLVAVKDEIDCLPYPTTGGTRWLGKARPCEADAACVAQLRACGAVLAGKTNMHELGAGTSGINPHHGSARNPYNVGKVAGGSSSGSAAVVCAGLCPVALGVDGGGSVRMPAALCGVVGFKPTAGRLSNAGYSAIVDQSQPSYLRPELNLPMLTSTPSISNVRLAKYGKVSGGSRQADLLFKLLELTWFNDSSEDIRTCCDKALQTLRAQYGWETLDVTVPEIEEMRLAHYVTIGSECTASLAKYLDKLKRSEIGWDVRVALAVYGSFSSRAYLNSQRLRNRQMFFHKEIFKTADVIVSPMTGVTAYTLQDDALNSGELDYINGAALIRYSIAGNFLGLPAITVMEACSKNHRKPVVFYDLLKKD</sequence>
<dbReference type="InterPro" id="IPR036928">
    <property type="entry name" value="AS_sf"/>
</dbReference>
<accession>M8AAB7</accession>
<evidence type="ECO:0000313" key="2">
    <source>
        <dbReference type="EMBL" id="EMS61610.1"/>
    </source>
</evidence>
<dbReference type="Pfam" id="PF01425">
    <property type="entry name" value="Amidase"/>
    <property type="match status" value="1"/>
</dbReference>
<dbReference type="SUPFAM" id="SSF75304">
    <property type="entry name" value="Amidase signature (AS) enzymes"/>
    <property type="match status" value="1"/>
</dbReference>
<dbReference type="GO" id="GO:0016740">
    <property type="term" value="F:transferase activity"/>
    <property type="evidence" value="ECO:0007669"/>
    <property type="project" value="UniProtKB-KW"/>
</dbReference>
<proteinExistence type="predicted"/>
<dbReference type="OMA" id="SWPGANH"/>
<dbReference type="eggNOG" id="KOG1211">
    <property type="taxonomic scope" value="Eukaryota"/>
</dbReference>
<dbReference type="PANTHER" id="PTHR11895">
    <property type="entry name" value="TRANSAMIDASE"/>
    <property type="match status" value="1"/>
</dbReference>
<feature type="domain" description="Amidase" evidence="1">
    <location>
        <begin position="177"/>
        <end position="339"/>
    </location>
</feature>
<evidence type="ECO:0000259" key="1">
    <source>
        <dbReference type="Pfam" id="PF01425"/>
    </source>
</evidence>
<dbReference type="InterPro" id="IPR000120">
    <property type="entry name" value="Amidase"/>
</dbReference>
<dbReference type="EMBL" id="KD093429">
    <property type="protein sequence ID" value="EMS61610.1"/>
    <property type="molecule type" value="Genomic_DNA"/>
</dbReference>
<dbReference type="Gene3D" id="3.90.1300.10">
    <property type="entry name" value="Amidase signature (AS) domain"/>
    <property type="match status" value="2"/>
</dbReference>
<dbReference type="STRING" id="4572.M8AAB7"/>
<dbReference type="InterPro" id="IPR023631">
    <property type="entry name" value="Amidase_dom"/>
</dbReference>
<dbReference type="PANTHER" id="PTHR11895:SF67">
    <property type="entry name" value="AMIDASE DOMAIN-CONTAINING PROTEIN"/>
    <property type="match status" value="1"/>
</dbReference>
<protein>
    <submittedName>
        <fullName evidence="2">Glutamyl-tRNA(Gln) amidotransferase subunit A</fullName>
    </submittedName>
</protein>